<dbReference type="AlphaFoldDB" id="A0A517MXZ6"/>
<keyword evidence="2" id="KW-0732">Signal</keyword>
<evidence type="ECO:0000256" key="2">
    <source>
        <dbReference type="SAM" id="SignalP"/>
    </source>
</evidence>
<evidence type="ECO:0008006" key="5">
    <source>
        <dbReference type="Google" id="ProtNLM"/>
    </source>
</evidence>
<protein>
    <recommendedName>
        <fullName evidence="5">GH16 domain-containing protein</fullName>
    </recommendedName>
</protein>
<feature type="compositionally biased region" description="Basic and acidic residues" evidence="1">
    <location>
        <begin position="71"/>
        <end position="80"/>
    </location>
</feature>
<feature type="signal peptide" evidence="2">
    <location>
        <begin position="1"/>
        <end position="30"/>
    </location>
</feature>
<dbReference type="Proteomes" id="UP000319852">
    <property type="component" value="Chromosome"/>
</dbReference>
<gene>
    <name evidence="3" type="ORF">HG15A2_30880</name>
</gene>
<evidence type="ECO:0000313" key="4">
    <source>
        <dbReference type="Proteomes" id="UP000319852"/>
    </source>
</evidence>
<proteinExistence type="predicted"/>
<sequence length="419" mass="46252" precursor="true">MNSMQPVTRLLLPVLLIGLLKALCPTASQAAEVATSQAPAPALNESEYCQGGEFALVFDSNFAKATGTQPETRHWRRESMGKSVNAGQHRMSPGRRHTAWYDKFHEKTSYIRDGVLVQRGFIADEDIPGFVSRDQGGPRDHAYDDPDPRDAAKGTVNLGDFEFHTSWFTTYALKAVDGALVPVQAEDKVLPHGKYWGQPGMSDTPSPNITFSPGTFFEIEVNFEGMQALAHRHSFWLMPTATEFVAYDEDPANGLEIDIYEHELTLEPELAESLTPNPNDMLLMKCLGGATTPHATENELVPDLNTNINVPGINVGWHKIGLLWTHDQLVWFVDGVAKVRDTQLVPQVGMYLIISREANTGALRSDGNNAHNLLVDGEKIPSDAGLWGRNAMTPGNRELVKAGKDDVKVRSVRAWKVLQ</sequence>
<keyword evidence="4" id="KW-1185">Reference proteome</keyword>
<evidence type="ECO:0000313" key="3">
    <source>
        <dbReference type="EMBL" id="QDS99758.1"/>
    </source>
</evidence>
<accession>A0A517MXZ6</accession>
<dbReference type="Gene3D" id="2.60.120.200">
    <property type="match status" value="1"/>
</dbReference>
<reference evidence="3 4" key="1">
    <citation type="submission" date="2019-02" db="EMBL/GenBank/DDBJ databases">
        <title>Deep-cultivation of Planctomycetes and their phenomic and genomic characterization uncovers novel biology.</title>
        <authorList>
            <person name="Wiegand S."/>
            <person name="Jogler M."/>
            <person name="Boedeker C."/>
            <person name="Pinto D."/>
            <person name="Vollmers J."/>
            <person name="Rivas-Marin E."/>
            <person name="Kohn T."/>
            <person name="Peeters S.H."/>
            <person name="Heuer A."/>
            <person name="Rast P."/>
            <person name="Oberbeckmann S."/>
            <person name="Bunk B."/>
            <person name="Jeske O."/>
            <person name="Meyerdierks A."/>
            <person name="Storesund J.E."/>
            <person name="Kallscheuer N."/>
            <person name="Luecker S."/>
            <person name="Lage O.M."/>
            <person name="Pohl T."/>
            <person name="Merkel B.J."/>
            <person name="Hornburger P."/>
            <person name="Mueller R.-W."/>
            <person name="Bruemmer F."/>
            <person name="Labrenz M."/>
            <person name="Spormann A.M."/>
            <person name="Op den Camp H."/>
            <person name="Overmann J."/>
            <person name="Amann R."/>
            <person name="Jetten M.S.M."/>
            <person name="Mascher T."/>
            <person name="Medema M.H."/>
            <person name="Devos D.P."/>
            <person name="Kaster A.-K."/>
            <person name="Ovreas L."/>
            <person name="Rohde M."/>
            <person name="Galperin M.Y."/>
            <person name="Jogler C."/>
        </authorList>
    </citation>
    <scope>NUCLEOTIDE SEQUENCE [LARGE SCALE GENOMIC DNA]</scope>
    <source>
        <strain evidence="3 4">HG15A2</strain>
    </source>
</reference>
<dbReference type="EMBL" id="CP036263">
    <property type="protein sequence ID" value="QDS99758.1"/>
    <property type="molecule type" value="Genomic_DNA"/>
</dbReference>
<dbReference type="InterPro" id="IPR013320">
    <property type="entry name" value="ConA-like_dom_sf"/>
</dbReference>
<feature type="region of interest" description="Disordered" evidence="1">
    <location>
        <begin position="128"/>
        <end position="151"/>
    </location>
</feature>
<feature type="compositionally biased region" description="Basic and acidic residues" evidence="1">
    <location>
        <begin position="136"/>
        <end position="151"/>
    </location>
</feature>
<feature type="chain" id="PRO_5021883900" description="GH16 domain-containing protein" evidence="2">
    <location>
        <begin position="31"/>
        <end position="419"/>
    </location>
</feature>
<name>A0A517MXZ6_9BACT</name>
<organism evidence="3 4">
    <name type="scientific">Adhaeretor mobilis</name>
    <dbReference type="NCBI Taxonomy" id="1930276"/>
    <lineage>
        <taxon>Bacteria</taxon>
        <taxon>Pseudomonadati</taxon>
        <taxon>Planctomycetota</taxon>
        <taxon>Planctomycetia</taxon>
        <taxon>Pirellulales</taxon>
        <taxon>Lacipirellulaceae</taxon>
        <taxon>Adhaeretor</taxon>
    </lineage>
</organism>
<evidence type="ECO:0000256" key="1">
    <source>
        <dbReference type="SAM" id="MobiDB-lite"/>
    </source>
</evidence>
<dbReference type="KEGG" id="amob:HG15A2_30880"/>
<dbReference type="SUPFAM" id="SSF49899">
    <property type="entry name" value="Concanavalin A-like lectins/glucanases"/>
    <property type="match status" value="1"/>
</dbReference>
<feature type="region of interest" description="Disordered" evidence="1">
    <location>
        <begin position="68"/>
        <end position="93"/>
    </location>
</feature>